<reference evidence="2" key="1">
    <citation type="submission" date="2018-12" db="EMBL/GenBank/DDBJ databases">
        <authorList>
            <person name="Ashton P.M."/>
            <person name="Dallman T."/>
            <person name="Nair S."/>
            <person name="De Pinna E."/>
            <person name="Peters T."/>
            <person name="Grant K."/>
        </authorList>
    </citation>
    <scope>NUCLEOTIDE SEQUENCE</scope>
    <source>
        <strain evidence="2">650060</strain>
    </source>
</reference>
<dbReference type="SMART" id="SM00710">
    <property type="entry name" value="PbH1"/>
    <property type="match status" value="11"/>
</dbReference>
<evidence type="ECO:0000313" key="2">
    <source>
        <dbReference type="EMBL" id="ECA3795432.1"/>
    </source>
</evidence>
<dbReference type="InterPro" id="IPR012332">
    <property type="entry name" value="Autotransporter_pectin_lyase_C"/>
</dbReference>
<protein>
    <submittedName>
        <fullName evidence="2">Uncharacterized protein</fullName>
    </submittedName>
</protein>
<gene>
    <name evidence="2" type="ORF">EKG95_27295</name>
</gene>
<feature type="region of interest" description="Disordered" evidence="1">
    <location>
        <begin position="1386"/>
        <end position="1412"/>
    </location>
</feature>
<evidence type="ECO:0000256" key="1">
    <source>
        <dbReference type="SAM" id="MobiDB-lite"/>
    </source>
</evidence>
<name>A0A5X6ES99_SALET</name>
<dbReference type="InterPro" id="IPR012334">
    <property type="entry name" value="Pectin_lyas_fold"/>
</dbReference>
<feature type="region of interest" description="Disordered" evidence="1">
    <location>
        <begin position="412"/>
        <end position="431"/>
    </location>
</feature>
<dbReference type="InterPro" id="IPR006626">
    <property type="entry name" value="PbH1"/>
</dbReference>
<feature type="non-terminal residue" evidence="2">
    <location>
        <position position="1"/>
    </location>
</feature>
<feature type="compositionally biased region" description="Low complexity" evidence="1">
    <location>
        <begin position="1397"/>
        <end position="1409"/>
    </location>
</feature>
<accession>A0A5X6ES99</accession>
<comment type="caution">
    <text evidence="2">The sequence shown here is derived from an EMBL/GenBank/DDBJ whole genome shotgun (WGS) entry which is preliminary data.</text>
</comment>
<dbReference type="Gene3D" id="2.160.20.20">
    <property type="match status" value="1"/>
</dbReference>
<dbReference type="Gene3D" id="2.160.20.10">
    <property type="entry name" value="Single-stranded right-handed beta-helix, Pectin lyase-like"/>
    <property type="match status" value="1"/>
</dbReference>
<dbReference type="EMBL" id="AAHUDZ010000093">
    <property type="protein sequence ID" value="ECA3795432.1"/>
    <property type="molecule type" value="Genomic_DNA"/>
</dbReference>
<organism evidence="2">
    <name type="scientific">Salmonella enterica subsp. enterica serovar Aqua</name>
    <dbReference type="NCBI Taxonomy" id="1302615"/>
    <lineage>
        <taxon>Bacteria</taxon>
        <taxon>Pseudomonadati</taxon>
        <taxon>Pseudomonadota</taxon>
        <taxon>Gammaproteobacteria</taxon>
        <taxon>Enterobacterales</taxon>
        <taxon>Enterobacteriaceae</taxon>
        <taxon>Salmonella</taxon>
    </lineage>
</organism>
<proteinExistence type="predicted"/>
<sequence>SRGGEIVLNGGDSGVVNQSGTLLADSHTGQGGKITLEGQNIHLAGNSLTSATGKTGGGEVYVGGGWQGKDSRIRNASKVVMDKTATIDVSATDAGNGGTAVLWSDDYTNFRGTVLAKGGTQSGNGGRVETSSHKNLQAFGDVDTSARAGKGEWLLDPTDVTIVSGTDNTGITESSNIFSPSAAGAKVGAGKISEQLNNGANVTIQTSGVNTEGQKGNITIAKDVSITKNTGDDATLTLRADNDILVGGIGVKDDQNVSISSTSGVLNLNLLAGNSVTDGSAQVYLGRKPTISLNGGDFVVGSALGDSGKIKFVAERGMGHTIEAKNIKITATGNGGTDTNGLGLNATGSIDITASSVKSLSDWGHNVTWNAGDHLMVNSAGGINIQSNNNDHPATTTLSGVNGVEINSHNGTLSMAGNTNNKDENSITISSSKGSVSLSGNVQDGSNALSLTSVDITSKDKTTLNGTTYYGKAAELAGLNITAGGDVGISGTAKRLSDETPGRASALGIKLSDSKINSTGGNITLTGFAATDKSHQNISTLEISNSNLTANSSDGKISLNGTTETTTGVRVAGSNFTAASLDIKGVATQQGTGFSLTNSHLKGNLAGLTDVTFSSAGSAAGAMNLLDSSIVTDSNRETLMSWHPENLTRLDMGNKAIFDNNNEGWKRDYSSDGHPNGGWIFDNTQVKAGGLVDLKGVGFTNSTIIVENGDLKIDNVGPALLDGSTVKVSNGNVSVHSSKGNISLNKGNISAGKDISLEADAGNIASTSDGGNNTELKAGGNLTITTKKGNIRFDAKDTVNGGKAILSAADNVVIKSSDGTVDMNGNGKAGLSGVLVEAQKGSVSLSALASTMPVFPYPQAIISVMKLSGVDIQAGGDIGISGKATRTETLVPSGPQKGYSNRQEGLSMSGSQVVSTGGNVTITASSVSPPNGAIGYGTTGSDAMILNKNSISANGGKILLDGTSKYNAGIRSTDNDFSAQSLHIKGVSSAAHSAASTDTGFVLKGGQMNGKLKGMHNVSFSSAGSKAGASNSIDAGIVNYNIQDILDLMKTASPESKTVLDMGGHAIFNDHDNPQKKGWQADFSPDNGSSSGGWTLNNTTLSASGDVDIKNLGFENSTINVKDGYLNIDNKGPLWLTGTNVTAQNNIGLTSTEGGVLISGTGGNPRSVIKSDSGNIQLTGTTGNADASGVSVNHAELQAQEDVTVQGFNNLPGAFRGRGISLSDFNIKGRNLSMEGSSSGAYSGSNGYQPAGIFISPGDNSSITAEKGTITGTDDVNGIVFYNPGVLNLSGNISVNGKDTGGNDVYSAGILFAADNNGAAGLNLNILKGSNVSVSGDGVNQGIAVVGEGNAAGSSLLLTNNSAELKVTGTATGESGKGITVISHANSGSQEKSHIKLSSSGGSTTLSGTADGEQGTGVSKVIIDTGGVTAGEVVISGQGGKDGVTINSGSHISNIQVSGKGNTGTGVLVVGDVAMKDAKVTGKTDTGIATQVAAGAKVTSDKTSELNGESTGTGKGVVLGSEASVSGGMLTATSVDGSGLQVESGSKAEDVKINAQTVNGQAISGDDKALTATGTTSISTVGEAGNTNISDKVKPVTGVTPSGVVAEAFDKLRESIATLKNALNTKSAGLGGLQQTMVTLQKQFDQAVHTGAIGQPDLKRLEIVVNGLSDRLHTATVTVAELNDAISSLKVDDAGMLGENQKTADRLSAGLQGLTLPAAGDISAVAGELNAAKTLQSATVSLQGSLAVRADEDGKVRHLLDSLQQQLKDAQEKGTAGGAVLAGMQAQLDSLDLQQRSYEEALAHIRQNFVTVSQDGSSPVTERQDSVNRLQTALSGVSGIPDGQISALGNQLQQATTGYAQLVTAVQQQGSVNAQMPLQSRDQQDGFHAGGEPMVPVHGYQAQPQNVDIRLCDGEGCRSVTLDVAKPSRGLMVASTESR</sequence>